<evidence type="ECO:0000256" key="7">
    <source>
        <dbReference type="RuleBase" id="RU362064"/>
    </source>
</evidence>
<comment type="subcellular location">
    <subcellularLocation>
        <location evidence="7">Cell membrane</location>
    </subcellularLocation>
    <subcellularLocation>
        <location evidence="7">Bacterial flagellum basal body</location>
    </subcellularLocation>
</comment>
<feature type="compositionally biased region" description="Polar residues" evidence="8">
    <location>
        <begin position="97"/>
        <end position="108"/>
    </location>
</feature>
<evidence type="ECO:0000256" key="1">
    <source>
        <dbReference type="ARBA" id="ARBA00022475"/>
    </source>
</evidence>
<dbReference type="PANTHER" id="PTHR38766">
    <property type="entry name" value="FLAGELLAR PROTEIN FLIO"/>
    <property type="match status" value="1"/>
</dbReference>
<feature type="transmembrane region" description="Helical" evidence="7">
    <location>
        <begin position="6"/>
        <end position="28"/>
    </location>
</feature>
<dbReference type="Pfam" id="PF04347">
    <property type="entry name" value="FliO"/>
    <property type="match status" value="1"/>
</dbReference>
<comment type="similarity">
    <text evidence="6 7">Belongs to the FliO/MopB family.</text>
</comment>
<evidence type="ECO:0000313" key="10">
    <source>
        <dbReference type="Proteomes" id="UP000005496"/>
    </source>
</evidence>
<evidence type="ECO:0000256" key="4">
    <source>
        <dbReference type="ARBA" id="ARBA00023136"/>
    </source>
</evidence>
<evidence type="ECO:0000256" key="6">
    <source>
        <dbReference type="ARBA" id="ARBA00037937"/>
    </source>
</evidence>
<name>D6ST87_9BACT</name>
<keyword evidence="2 7" id="KW-0812">Transmembrane</keyword>
<dbReference type="EMBL" id="ACJN02000003">
    <property type="protein sequence ID" value="EFI33903.1"/>
    <property type="molecule type" value="Genomic_DNA"/>
</dbReference>
<dbReference type="Proteomes" id="UP000005496">
    <property type="component" value="Unassembled WGS sequence"/>
</dbReference>
<feature type="region of interest" description="Disordered" evidence="8">
    <location>
        <begin position="88"/>
        <end position="108"/>
    </location>
</feature>
<keyword evidence="4 7" id="KW-0472">Membrane</keyword>
<keyword evidence="3 7" id="KW-1133">Transmembrane helix</keyword>
<dbReference type="GO" id="GO:0044781">
    <property type="term" value="P:bacterial-type flagellum organization"/>
    <property type="evidence" value="ECO:0007669"/>
    <property type="project" value="UniProtKB-UniRule"/>
</dbReference>
<accession>D6ST87</accession>
<evidence type="ECO:0000256" key="2">
    <source>
        <dbReference type="ARBA" id="ARBA00022692"/>
    </source>
</evidence>
<keyword evidence="9" id="KW-0969">Cilium</keyword>
<evidence type="ECO:0000256" key="5">
    <source>
        <dbReference type="ARBA" id="ARBA00023143"/>
    </source>
</evidence>
<keyword evidence="1 7" id="KW-1003">Cell membrane</keyword>
<evidence type="ECO:0000256" key="8">
    <source>
        <dbReference type="SAM" id="MobiDB-lite"/>
    </source>
</evidence>
<keyword evidence="9" id="KW-0966">Cell projection</keyword>
<dbReference type="GO" id="GO:0009425">
    <property type="term" value="C:bacterial-type flagellum basal body"/>
    <property type="evidence" value="ECO:0007669"/>
    <property type="project" value="UniProtKB-SubCell"/>
</dbReference>
<dbReference type="eggNOG" id="COG3190">
    <property type="taxonomic scope" value="Bacteria"/>
</dbReference>
<dbReference type="NCBIfam" id="TIGR03500">
    <property type="entry name" value="FliO_TIGR"/>
    <property type="match status" value="1"/>
</dbReference>
<dbReference type="AlphaFoldDB" id="D6ST87"/>
<keyword evidence="5 7" id="KW-0975">Bacterial flagellum</keyword>
<keyword evidence="9" id="KW-0282">Flagellum</keyword>
<dbReference type="InterPro" id="IPR052205">
    <property type="entry name" value="FliO/MopB"/>
</dbReference>
<evidence type="ECO:0000256" key="3">
    <source>
        <dbReference type="ARBA" id="ARBA00022989"/>
    </source>
</evidence>
<dbReference type="GO" id="GO:0005886">
    <property type="term" value="C:plasma membrane"/>
    <property type="evidence" value="ECO:0007669"/>
    <property type="project" value="UniProtKB-SubCell"/>
</dbReference>
<organism evidence="9 10">
    <name type="scientific">Desulfonatronospira thiodismutans ASO3-1</name>
    <dbReference type="NCBI Taxonomy" id="555779"/>
    <lineage>
        <taxon>Bacteria</taxon>
        <taxon>Pseudomonadati</taxon>
        <taxon>Thermodesulfobacteriota</taxon>
        <taxon>Desulfovibrionia</taxon>
        <taxon>Desulfovibrionales</taxon>
        <taxon>Desulfonatronovibrionaceae</taxon>
        <taxon>Desulfonatronospira</taxon>
    </lineage>
</organism>
<keyword evidence="10" id="KW-1185">Reference proteome</keyword>
<gene>
    <name evidence="9" type="ORF">Dthio_PD1242</name>
</gene>
<dbReference type="InterPro" id="IPR022781">
    <property type="entry name" value="Flagellar_biosynth_FliO"/>
</dbReference>
<comment type="caution">
    <text evidence="9">The sequence shown here is derived from an EMBL/GenBank/DDBJ whole genome shotgun (WGS) entry which is preliminary data.</text>
</comment>
<reference evidence="9" key="1">
    <citation type="submission" date="2010-05" db="EMBL/GenBank/DDBJ databases">
        <title>The draft genome of Desulfonatronospira thiodismutans ASO3-1.</title>
        <authorList>
            <consortium name="US DOE Joint Genome Institute (JGI-PGF)"/>
            <person name="Lucas S."/>
            <person name="Copeland A."/>
            <person name="Lapidus A."/>
            <person name="Cheng J.-F."/>
            <person name="Bruce D."/>
            <person name="Goodwin L."/>
            <person name="Pitluck S."/>
            <person name="Chertkov O."/>
            <person name="Brettin T."/>
            <person name="Detter J.C."/>
            <person name="Han C."/>
            <person name="Land M.L."/>
            <person name="Hauser L."/>
            <person name="Kyrpides N."/>
            <person name="Mikhailova N."/>
            <person name="Muyzer G."/>
            <person name="Woyke T."/>
        </authorList>
    </citation>
    <scope>NUCLEOTIDE SEQUENCE [LARGE SCALE GENOMIC DNA]</scope>
    <source>
        <strain evidence="9">ASO3-1</strain>
    </source>
</reference>
<dbReference type="PANTHER" id="PTHR38766:SF1">
    <property type="entry name" value="FLAGELLAR PROTEIN FLIO"/>
    <property type="match status" value="1"/>
</dbReference>
<proteinExistence type="inferred from homology"/>
<protein>
    <recommendedName>
        <fullName evidence="7">Flagellar protein</fullName>
    </recommendedName>
</protein>
<evidence type="ECO:0000313" key="9">
    <source>
        <dbReference type="EMBL" id="EFI33903.1"/>
    </source>
</evidence>
<sequence length="108" mass="12068">MDMGLAGIKMAAALFLILALIFLLYYLLKKYGHKAGLGRSGSEYLQTKAVMSLGPRKNIVVVRFLNKYLVLGVTDTQINLLKEMDADHEQEQDFSKVLNQKSSDLDST</sequence>